<comment type="caution">
    <text evidence="4">The sequence shown here is derived from an EMBL/GenBank/DDBJ whole genome shotgun (WGS) entry which is preliminary data.</text>
</comment>
<feature type="transmembrane region" description="Helical" evidence="1">
    <location>
        <begin position="56"/>
        <end position="78"/>
    </location>
</feature>
<dbReference type="InterPro" id="IPR000160">
    <property type="entry name" value="GGDEF_dom"/>
</dbReference>
<dbReference type="PROSITE" id="PS50883">
    <property type="entry name" value="EAL"/>
    <property type="match status" value="1"/>
</dbReference>
<feature type="domain" description="EAL" evidence="2">
    <location>
        <begin position="387"/>
        <end position="623"/>
    </location>
</feature>
<evidence type="ECO:0000259" key="2">
    <source>
        <dbReference type="PROSITE" id="PS50883"/>
    </source>
</evidence>
<name>A0ABT4M943_9NOCA</name>
<dbReference type="PANTHER" id="PTHR33121">
    <property type="entry name" value="CYCLIC DI-GMP PHOSPHODIESTERASE PDEF"/>
    <property type="match status" value="1"/>
</dbReference>
<evidence type="ECO:0000256" key="1">
    <source>
        <dbReference type="SAM" id="Phobius"/>
    </source>
</evidence>
<evidence type="ECO:0000259" key="3">
    <source>
        <dbReference type="PROSITE" id="PS50887"/>
    </source>
</evidence>
<dbReference type="SUPFAM" id="SSF141868">
    <property type="entry name" value="EAL domain-like"/>
    <property type="match status" value="1"/>
</dbReference>
<dbReference type="SMART" id="SM00267">
    <property type="entry name" value="GGDEF"/>
    <property type="match status" value="1"/>
</dbReference>
<sequence length="623" mass="67005">MAGDLPRRGKPISKPGTVVTAQGRTRYRPGIGTPLDSLEDDYTYFANTARERWVRYFIGLVTLLFGVSGVLMSATGIHYEGLDVYVFIGSLTTIPVAIAWFLGPWPSPRVANAFVLYADIGVVATLFSSTNHLVPLTGCMMFTIVAVFTVIASSYRVMWAHLVVSMATVLTLAVLAVNQGTNPWLVAATAVTVVTLYLTPLMMRAYIRYLRSRASGAVTDSLTGLFNRRGLLEAIDGVGIAYADDASDRTVGVTVLDIDRFKEINDRFGHPTGDAVLIEVATRLTAAVPRTSVISRLSGDEFVVVHVGSPGDIESTVDKIRSGLDETFSGPPFTTSLGSAVESLGSEPVTPAVVRKLIALADVEMYRNKSRLAEDDGSARGSSTGTRADIRTRIEGLISRGGPDVVFQAICDTVTTTVVGYEALSRFPFGYGSPTMWFRDATNAGIGPLLEVAAIERALVAAESLPRGIFISLNASADTIRSIDLAAKLRPFQKERAFHIEITEHERVDDYRAVARTIESLRVAGISISVDDVGAGFAGLRQVVELRPDTLKVDYALVHGIDTDTVRRAAAASVIGFAHEIGSTVIMEGVETEAELQVAVELRADMVQGFLTGRPLPLANIIE</sequence>
<keyword evidence="5" id="KW-1185">Reference proteome</keyword>
<dbReference type="CDD" id="cd01949">
    <property type="entry name" value="GGDEF"/>
    <property type="match status" value="1"/>
</dbReference>
<dbReference type="InterPro" id="IPR029787">
    <property type="entry name" value="Nucleotide_cyclase"/>
</dbReference>
<reference evidence="4" key="1">
    <citation type="submission" date="2022-12" db="EMBL/GenBank/DDBJ databases">
        <authorList>
            <person name="Krivoruchko A.V."/>
            <person name="Elkin A."/>
        </authorList>
    </citation>
    <scope>NUCLEOTIDE SEQUENCE</scope>
    <source>
        <strain evidence="4">IEGM 1391</strain>
    </source>
</reference>
<dbReference type="EMBL" id="JAPWIJ010000001">
    <property type="protein sequence ID" value="MCZ4517476.1"/>
    <property type="molecule type" value="Genomic_DNA"/>
</dbReference>
<dbReference type="NCBIfam" id="TIGR00254">
    <property type="entry name" value="GGDEF"/>
    <property type="match status" value="1"/>
</dbReference>
<accession>A0ABT4M943</accession>
<dbReference type="Gene3D" id="3.30.70.270">
    <property type="match status" value="1"/>
</dbReference>
<keyword evidence="1" id="KW-1133">Transmembrane helix</keyword>
<protein>
    <submittedName>
        <fullName evidence="4">Bifunctional diguanylate cyclase/phosphodiesterase</fullName>
    </submittedName>
</protein>
<proteinExistence type="predicted"/>
<dbReference type="InterPro" id="IPR043128">
    <property type="entry name" value="Rev_trsase/Diguanyl_cyclase"/>
</dbReference>
<evidence type="ECO:0000313" key="5">
    <source>
        <dbReference type="Proteomes" id="UP001081071"/>
    </source>
</evidence>
<dbReference type="InterPro" id="IPR050706">
    <property type="entry name" value="Cyclic-di-GMP_PDE-like"/>
</dbReference>
<dbReference type="RefSeq" id="WP_269602082.1">
    <property type="nucleotide sequence ID" value="NZ_JAPWIJ010000001.1"/>
</dbReference>
<dbReference type="PROSITE" id="PS50887">
    <property type="entry name" value="GGDEF"/>
    <property type="match status" value="1"/>
</dbReference>
<dbReference type="Pfam" id="PF00990">
    <property type="entry name" value="GGDEF"/>
    <property type="match status" value="1"/>
</dbReference>
<dbReference type="Proteomes" id="UP001081071">
    <property type="component" value="Unassembled WGS sequence"/>
</dbReference>
<dbReference type="InterPro" id="IPR035919">
    <property type="entry name" value="EAL_sf"/>
</dbReference>
<evidence type="ECO:0000313" key="4">
    <source>
        <dbReference type="EMBL" id="MCZ4517476.1"/>
    </source>
</evidence>
<dbReference type="CDD" id="cd01948">
    <property type="entry name" value="EAL"/>
    <property type="match status" value="1"/>
</dbReference>
<keyword evidence="1" id="KW-0472">Membrane</keyword>
<feature type="domain" description="GGDEF" evidence="3">
    <location>
        <begin position="249"/>
        <end position="382"/>
    </location>
</feature>
<gene>
    <name evidence="4" type="ORF">O4220_03040</name>
</gene>
<keyword evidence="1" id="KW-0812">Transmembrane</keyword>
<dbReference type="PANTHER" id="PTHR33121:SF76">
    <property type="entry name" value="SIGNALING PROTEIN"/>
    <property type="match status" value="1"/>
</dbReference>
<organism evidence="4 5">
    <name type="scientific">Rhodococcus ruber</name>
    <dbReference type="NCBI Taxonomy" id="1830"/>
    <lineage>
        <taxon>Bacteria</taxon>
        <taxon>Bacillati</taxon>
        <taxon>Actinomycetota</taxon>
        <taxon>Actinomycetes</taxon>
        <taxon>Mycobacteriales</taxon>
        <taxon>Nocardiaceae</taxon>
        <taxon>Rhodococcus</taxon>
    </lineage>
</organism>
<dbReference type="Pfam" id="PF00563">
    <property type="entry name" value="EAL"/>
    <property type="match status" value="1"/>
</dbReference>
<feature type="transmembrane region" description="Helical" evidence="1">
    <location>
        <begin position="84"/>
        <end position="103"/>
    </location>
</feature>
<dbReference type="SMART" id="SM00052">
    <property type="entry name" value="EAL"/>
    <property type="match status" value="1"/>
</dbReference>
<dbReference type="Gene3D" id="3.20.20.450">
    <property type="entry name" value="EAL domain"/>
    <property type="match status" value="1"/>
</dbReference>
<feature type="transmembrane region" description="Helical" evidence="1">
    <location>
        <begin position="184"/>
        <end position="203"/>
    </location>
</feature>
<feature type="transmembrane region" description="Helical" evidence="1">
    <location>
        <begin position="110"/>
        <end position="127"/>
    </location>
</feature>
<dbReference type="SUPFAM" id="SSF55073">
    <property type="entry name" value="Nucleotide cyclase"/>
    <property type="match status" value="1"/>
</dbReference>
<dbReference type="InterPro" id="IPR001633">
    <property type="entry name" value="EAL_dom"/>
</dbReference>
<feature type="transmembrane region" description="Helical" evidence="1">
    <location>
        <begin position="159"/>
        <end position="178"/>
    </location>
</feature>